<dbReference type="GO" id="GO:0005773">
    <property type="term" value="C:vacuole"/>
    <property type="evidence" value="ECO:0007669"/>
    <property type="project" value="TreeGrafter"/>
</dbReference>
<gene>
    <name evidence="3" type="ORF">STAS_18973</name>
</gene>
<reference evidence="4" key="1">
    <citation type="journal article" date="2019" name="Curr. Biol.">
        <title>Genome Sequence of Striga asiatica Provides Insight into the Evolution of Plant Parasitism.</title>
        <authorList>
            <person name="Yoshida S."/>
            <person name="Kim S."/>
            <person name="Wafula E.K."/>
            <person name="Tanskanen J."/>
            <person name="Kim Y.M."/>
            <person name="Honaas L."/>
            <person name="Yang Z."/>
            <person name="Spallek T."/>
            <person name="Conn C.E."/>
            <person name="Ichihashi Y."/>
            <person name="Cheong K."/>
            <person name="Cui S."/>
            <person name="Der J.P."/>
            <person name="Gundlach H."/>
            <person name="Jiao Y."/>
            <person name="Hori C."/>
            <person name="Ishida J.K."/>
            <person name="Kasahara H."/>
            <person name="Kiba T."/>
            <person name="Kim M.S."/>
            <person name="Koo N."/>
            <person name="Laohavisit A."/>
            <person name="Lee Y.H."/>
            <person name="Lumba S."/>
            <person name="McCourt P."/>
            <person name="Mortimer J.C."/>
            <person name="Mutuku J.M."/>
            <person name="Nomura T."/>
            <person name="Sasaki-Sekimoto Y."/>
            <person name="Seto Y."/>
            <person name="Wang Y."/>
            <person name="Wakatake T."/>
            <person name="Sakakibara H."/>
            <person name="Demura T."/>
            <person name="Yamaguchi S."/>
            <person name="Yoneyama K."/>
            <person name="Manabe R.I."/>
            <person name="Nelson D.C."/>
            <person name="Schulman A.H."/>
            <person name="Timko M.P."/>
            <person name="dePamphilis C.W."/>
            <person name="Choi D."/>
            <person name="Shirasu K."/>
        </authorList>
    </citation>
    <scope>NUCLEOTIDE SEQUENCE [LARGE SCALE GENOMIC DNA]</scope>
    <source>
        <strain evidence="4">cv. UVA1</strain>
    </source>
</reference>
<evidence type="ECO:0000313" key="4">
    <source>
        <dbReference type="Proteomes" id="UP000325081"/>
    </source>
</evidence>
<proteinExistence type="inferred from homology"/>
<dbReference type="InterPro" id="IPR029058">
    <property type="entry name" value="AB_hydrolase_fold"/>
</dbReference>
<dbReference type="InterPro" id="IPR001563">
    <property type="entry name" value="Peptidase_S10"/>
</dbReference>
<dbReference type="PANTHER" id="PTHR11802:SF470">
    <property type="entry name" value="CARBOXYPEPTIDASE"/>
    <property type="match status" value="1"/>
</dbReference>
<comment type="similarity">
    <text evidence="1">Belongs to the peptidase S10 family.</text>
</comment>
<keyword evidence="3" id="KW-0121">Carboxypeptidase</keyword>
<dbReference type="SUPFAM" id="SSF53474">
    <property type="entry name" value="alpha/beta-Hydrolases"/>
    <property type="match status" value="2"/>
</dbReference>
<feature type="region of interest" description="Disordered" evidence="2">
    <location>
        <begin position="46"/>
        <end position="74"/>
    </location>
</feature>
<dbReference type="GO" id="GO:0004185">
    <property type="term" value="F:serine-type carboxypeptidase activity"/>
    <property type="evidence" value="ECO:0007669"/>
    <property type="project" value="InterPro"/>
</dbReference>
<keyword evidence="3" id="KW-0645">Protease</keyword>
<dbReference type="GO" id="GO:0006508">
    <property type="term" value="P:proteolysis"/>
    <property type="evidence" value="ECO:0007669"/>
    <property type="project" value="InterPro"/>
</dbReference>
<feature type="compositionally biased region" description="Polar residues" evidence="2">
    <location>
        <begin position="46"/>
        <end position="58"/>
    </location>
</feature>
<comment type="caution">
    <text evidence="3">The sequence shown here is derived from an EMBL/GenBank/DDBJ whole genome shotgun (WGS) entry which is preliminary data.</text>
</comment>
<dbReference type="Gene3D" id="6.10.250.940">
    <property type="match status" value="1"/>
</dbReference>
<dbReference type="Pfam" id="PF00450">
    <property type="entry name" value="Peptidase_S10"/>
    <property type="match status" value="2"/>
</dbReference>
<dbReference type="EMBL" id="BKCP01006294">
    <property type="protein sequence ID" value="GER42201.1"/>
    <property type="molecule type" value="Genomic_DNA"/>
</dbReference>
<keyword evidence="4" id="KW-1185">Reference proteome</keyword>
<dbReference type="PANTHER" id="PTHR11802">
    <property type="entry name" value="SERINE PROTEASE FAMILY S10 SERINE CARBOXYPEPTIDASE"/>
    <property type="match status" value="1"/>
</dbReference>
<dbReference type="Gene3D" id="3.40.50.11320">
    <property type="match status" value="1"/>
</dbReference>
<name>A0A5A7QE14_STRAF</name>
<dbReference type="Gene3D" id="3.40.50.1820">
    <property type="entry name" value="alpha/beta hydrolase"/>
    <property type="match status" value="2"/>
</dbReference>
<evidence type="ECO:0000256" key="1">
    <source>
        <dbReference type="ARBA" id="ARBA00009431"/>
    </source>
</evidence>
<dbReference type="AlphaFoldDB" id="A0A5A7QE14"/>
<evidence type="ECO:0000256" key="2">
    <source>
        <dbReference type="SAM" id="MobiDB-lite"/>
    </source>
</evidence>
<evidence type="ECO:0000313" key="3">
    <source>
        <dbReference type="EMBL" id="GER42201.1"/>
    </source>
</evidence>
<feature type="compositionally biased region" description="Basic and acidic residues" evidence="2">
    <location>
        <begin position="59"/>
        <end position="74"/>
    </location>
</feature>
<dbReference type="OrthoDB" id="443318at2759"/>
<sequence length="345" mass="38775">MRLIPSNNIYSFSFISNSKHIMEVITFLFFTILCLAPSARCSDPLQSTSKNLQEQQNFRTEDYSAEQKNRKEDDQIQKLPGQSSVNFIQYSGYVAVGSKDEKALFYYFTQSEDPTNKPLVLWLTGEIDEADVYAGKFDYMWTHALISDETHEGIIRNCKFSNLSDVSDDCINYINKAYDESGNINPYNIYVPSSCDLSLHATPNDLNNYNPCSMKYVTTYLNKVEVQKALHVNVINGKPMKWTPCNTNIPDNWTDSPNSVLPIIKNLMANGIRVLINSPSSFCFFNSSRYFFFQQVGGYAVGYNKNMVFATLRGAGHGGAVDQPKNALTLIASFLAGKLPPSCGK</sequence>
<dbReference type="Proteomes" id="UP000325081">
    <property type="component" value="Unassembled WGS sequence"/>
</dbReference>
<accession>A0A5A7QE14</accession>
<keyword evidence="3" id="KW-0378">Hydrolase</keyword>
<organism evidence="3 4">
    <name type="scientific">Striga asiatica</name>
    <name type="common">Asiatic witchweed</name>
    <name type="synonym">Buchnera asiatica</name>
    <dbReference type="NCBI Taxonomy" id="4170"/>
    <lineage>
        <taxon>Eukaryota</taxon>
        <taxon>Viridiplantae</taxon>
        <taxon>Streptophyta</taxon>
        <taxon>Embryophyta</taxon>
        <taxon>Tracheophyta</taxon>
        <taxon>Spermatophyta</taxon>
        <taxon>Magnoliopsida</taxon>
        <taxon>eudicotyledons</taxon>
        <taxon>Gunneridae</taxon>
        <taxon>Pentapetalae</taxon>
        <taxon>asterids</taxon>
        <taxon>lamiids</taxon>
        <taxon>Lamiales</taxon>
        <taxon>Orobanchaceae</taxon>
        <taxon>Buchnereae</taxon>
        <taxon>Striga</taxon>
    </lineage>
</organism>
<protein>
    <submittedName>
        <fullName evidence="3">Serine carboxypeptidase-like protein</fullName>
    </submittedName>
</protein>